<reference evidence="6" key="1">
    <citation type="submission" date="2021-06" db="EMBL/GenBank/DDBJ databases">
        <title>Bradyrhizobium sp. S2-20-1 Genome sequencing.</title>
        <authorList>
            <person name="Jin L."/>
        </authorList>
    </citation>
    <scope>NUCLEOTIDE SEQUENCE</scope>
    <source>
        <strain evidence="6">S2-20-1</strain>
    </source>
</reference>
<dbReference type="AlphaFoldDB" id="A0A975N9Y2"/>
<feature type="domain" description="Metallo-beta-lactamase" evidence="5">
    <location>
        <begin position="92"/>
        <end position="299"/>
    </location>
</feature>
<dbReference type="InterPro" id="IPR001279">
    <property type="entry name" value="Metallo-B-lactamas"/>
</dbReference>
<dbReference type="EMBL" id="CP076134">
    <property type="protein sequence ID" value="QWG11212.1"/>
    <property type="molecule type" value="Genomic_DNA"/>
</dbReference>
<dbReference type="InterPro" id="IPR006311">
    <property type="entry name" value="TAT_signal"/>
</dbReference>
<dbReference type="Pfam" id="PF00753">
    <property type="entry name" value="Lactamase_B"/>
    <property type="match status" value="1"/>
</dbReference>
<comment type="similarity">
    <text evidence="1">Belongs to the metallo-beta-lactamase superfamily.</text>
</comment>
<dbReference type="PANTHER" id="PTHR42978">
    <property type="entry name" value="QUORUM-QUENCHING LACTONASE YTNP-RELATED-RELATED"/>
    <property type="match status" value="1"/>
</dbReference>
<evidence type="ECO:0000256" key="1">
    <source>
        <dbReference type="ARBA" id="ARBA00007749"/>
    </source>
</evidence>
<dbReference type="CDD" id="cd07720">
    <property type="entry name" value="OPHC2-like_MBL-fold"/>
    <property type="match status" value="1"/>
</dbReference>
<dbReference type="GO" id="GO:0046872">
    <property type="term" value="F:metal ion binding"/>
    <property type="evidence" value="ECO:0007669"/>
    <property type="project" value="UniProtKB-KW"/>
</dbReference>
<sequence length="327" mass="34890">MELTRRHALAGAAALAASPLLQVRNAEAAAPAAGKQAPGVYRYKVGDFEVTVVTDGTRSGPLPDTLVKNASKDEVNAALQASFLEKDKFPFFFNPVVVNTGTKLIAIDTGNGPAAYETSKGWVGQYHTNLAAAGIDAKTIDMVVISHFHGDHIGGLVTADGKPAFANAEILVPAGEWAFWMDEGNASRAPEGMKGAFANVRRIFGALGGKVTQYEGGKELIAGIQAVATPGHTPGHTSHIVSSGSQSVVVQADVTNLPQLFVRNPGWHASFDMDGPKAEETRRKLYDRLVADRMMVQAFHYSFPAAAYIEKDGNGYRYNPVAWQPVL</sequence>
<dbReference type="SUPFAM" id="SSF56281">
    <property type="entry name" value="Metallo-hydrolase/oxidoreductase"/>
    <property type="match status" value="1"/>
</dbReference>
<dbReference type="Proteomes" id="UP000680839">
    <property type="component" value="Chromosome"/>
</dbReference>
<dbReference type="InterPro" id="IPR036866">
    <property type="entry name" value="RibonucZ/Hydroxyglut_hydro"/>
</dbReference>
<dbReference type="InterPro" id="IPR051013">
    <property type="entry name" value="MBL_superfamily_lactonases"/>
</dbReference>
<name>A0A975N9Y2_9BRAD</name>
<accession>A0A975N9Y2</accession>
<dbReference type="GO" id="GO:0016787">
    <property type="term" value="F:hydrolase activity"/>
    <property type="evidence" value="ECO:0007669"/>
    <property type="project" value="UniProtKB-KW"/>
</dbReference>
<dbReference type="PANTHER" id="PTHR42978:SF6">
    <property type="entry name" value="QUORUM-QUENCHING LACTONASE YTNP-RELATED"/>
    <property type="match status" value="1"/>
</dbReference>
<keyword evidence="4" id="KW-0862">Zinc</keyword>
<keyword evidence="2" id="KW-0479">Metal-binding</keyword>
<evidence type="ECO:0000313" key="7">
    <source>
        <dbReference type="Proteomes" id="UP000680839"/>
    </source>
</evidence>
<evidence type="ECO:0000256" key="2">
    <source>
        <dbReference type="ARBA" id="ARBA00022723"/>
    </source>
</evidence>
<proteinExistence type="inferred from homology"/>
<protein>
    <submittedName>
        <fullName evidence="6">MBL fold metallo-hydrolase</fullName>
    </submittedName>
</protein>
<evidence type="ECO:0000256" key="3">
    <source>
        <dbReference type="ARBA" id="ARBA00022801"/>
    </source>
</evidence>
<gene>
    <name evidence="6" type="ORF">KMZ29_15755</name>
</gene>
<organism evidence="6 7">
    <name type="scientific">Bradyrhizobium sediminis</name>
    <dbReference type="NCBI Taxonomy" id="2840469"/>
    <lineage>
        <taxon>Bacteria</taxon>
        <taxon>Pseudomonadati</taxon>
        <taxon>Pseudomonadota</taxon>
        <taxon>Alphaproteobacteria</taxon>
        <taxon>Hyphomicrobiales</taxon>
        <taxon>Nitrobacteraceae</taxon>
        <taxon>Bradyrhizobium</taxon>
    </lineage>
</organism>
<evidence type="ECO:0000313" key="6">
    <source>
        <dbReference type="EMBL" id="QWG11212.1"/>
    </source>
</evidence>
<dbReference type="PROSITE" id="PS51318">
    <property type="entry name" value="TAT"/>
    <property type="match status" value="1"/>
</dbReference>
<evidence type="ECO:0000259" key="5">
    <source>
        <dbReference type="SMART" id="SM00849"/>
    </source>
</evidence>
<keyword evidence="3" id="KW-0378">Hydrolase</keyword>
<dbReference type="SMART" id="SM00849">
    <property type="entry name" value="Lactamase_B"/>
    <property type="match status" value="1"/>
</dbReference>
<dbReference type="RefSeq" id="WP_215620111.1">
    <property type="nucleotide sequence ID" value="NZ_CP076134.1"/>
</dbReference>
<dbReference type="Gene3D" id="3.60.15.10">
    <property type="entry name" value="Ribonuclease Z/Hydroxyacylglutathione hydrolase-like"/>
    <property type="match status" value="1"/>
</dbReference>
<evidence type="ECO:0000256" key="4">
    <source>
        <dbReference type="ARBA" id="ARBA00022833"/>
    </source>
</evidence>